<reference evidence="1 2" key="1">
    <citation type="submission" date="2023-10" db="EMBL/GenBank/DDBJ databases">
        <title>Genome-Wide Identification Analysis in wild type Solanum Pinnatisectum Reveals Some Genes Defensing Phytophthora Infestans.</title>
        <authorList>
            <person name="Sun C."/>
        </authorList>
    </citation>
    <scope>NUCLEOTIDE SEQUENCE [LARGE SCALE GENOMIC DNA]</scope>
    <source>
        <strain evidence="1">LQN</strain>
        <tissue evidence="1">Leaf</tissue>
    </source>
</reference>
<evidence type="ECO:0000313" key="1">
    <source>
        <dbReference type="EMBL" id="KAK4731441.1"/>
    </source>
</evidence>
<organism evidence="1 2">
    <name type="scientific">Solanum pinnatisectum</name>
    <name type="common">tansyleaf nightshade</name>
    <dbReference type="NCBI Taxonomy" id="50273"/>
    <lineage>
        <taxon>Eukaryota</taxon>
        <taxon>Viridiplantae</taxon>
        <taxon>Streptophyta</taxon>
        <taxon>Embryophyta</taxon>
        <taxon>Tracheophyta</taxon>
        <taxon>Spermatophyta</taxon>
        <taxon>Magnoliopsida</taxon>
        <taxon>eudicotyledons</taxon>
        <taxon>Gunneridae</taxon>
        <taxon>Pentapetalae</taxon>
        <taxon>asterids</taxon>
        <taxon>lamiids</taxon>
        <taxon>Solanales</taxon>
        <taxon>Solanaceae</taxon>
        <taxon>Solanoideae</taxon>
        <taxon>Solaneae</taxon>
        <taxon>Solanum</taxon>
    </lineage>
</organism>
<gene>
    <name evidence="1" type="ORF">R3W88_024429</name>
</gene>
<dbReference type="EMBL" id="JAWPEI010000003">
    <property type="protein sequence ID" value="KAK4731441.1"/>
    <property type="molecule type" value="Genomic_DNA"/>
</dbReference>
<keyword evidence="2" id="KW-1185">Reference proteome</keyword>
<evidence type="ECO:0000313" key="2">
    <source>
        <dbReference type="Proteomes" id="UP001311915"/>
    </source>
</evidence>
<proteinExistence type="predicted"/>
<dbReference type="Proteomes" id="UP001311915">
    <property type="component" value="Unassembled WGS sequence"/>
</dbReference>
<sequence>MKLVQNKVAMRDIKQREALLRWVARYIAVEGVKVEWVRDMTLSIKKVSLSFF</sequence>
<name>A0AAV9M0D7_9SOLN</name>
<accession>A0AAV9M0D7</accession>
<protein>
    <submittedName>
        <fullName evidence="1">Uncharacterized protein</fullName>
    </submittedName>
</protein>
<comment type="caution">
    <text evidence="1">The sequence shown here is derived from an EMBL/GenBank/DDBJ whole genome shotgun (WGS) entry which is preliminary data.</text>
</comment>
<dbReference type="AlphaFoldDB" id="A0AAV9M0D7"/>